<organism evidence="2 3">
    <name type="scientific">Streptomyces polyrhachis</name>
    <dbReference type="NCBI Taxonomy" id="1282885"/>
    <lineage>
        <taxon>Bacteria</taxon>
        <taxon>Bacillati</taxon>
        <taxon>Actinomycetota</taxon>
        <taxon>Actinomycetes</taxon>
        <taxon>Kitasatosporales</taxon>
        <taxon>Streptomycetaceae</taxon>
        <taxon>Streptomyces</taxon>
    </lineage>
</organism>
<dbReference type="InterPro" id="IPR001509">
    <property type="entry name" value="Epimerase_deHydtase"/>
</dbReference>
<feature type="domain" description="NAD-dependent epimerase/dehydratase" evidence="1">
    <location>
        <begin position="3"/>
        <end position="220"/>
    </location>
</feature>
<dbReference type="SUPFAM" id="SSF51735">
    <property type="entry name" value="NAD(P)-binding Rossmann-fold domains"/>
    <property type="match status" value="1"/>
</dbReference>
<accession>A0ABW2GG89</accession>
<keyword evidence="3" id="KW-1185">Reference proteome</keyword>
<gene>
    <name evidence="2" type="ORF">ACFQLX_16540</name>
</gene>
<dbReference type="InterPro" id="IPR050177">
    <property type="entry name" value="Lipid_A_modif_metabolic_enz"/>
</dbReference>
<dbReference type="PANTHER" id="PTHR43245">
    <property type="entry name" value="BIFUNCTIONAL POLYMYXIN RESISTANCE PROTEIN ARNA"/>
    <property type="match status" value="1"/>
</dbReference>
<sequence>MRVVLFGGTGWLGRQVLAELNAGPEVTEVVPVPRAAAELGTAGVGDLAGLLASLSPDAVVNCAGAVAGDALTMIGVNARGPATLCAALAAAAPHARLVHLGSAGEYGAVARDVPVTESAPTCPQGLYGASKLAGSLAVAQSALDAVVLRVFNVIGPGAPATSLPGRLVHELRTADPAGVIRTGTLAAVRDFVDARDIARAVALAVTTRCPDGALPRVLNIAGGRAVPVRALVEGLVEAAGFDGRIEEAAELDSARSSGVPWQQADVSAADRALGWRPELTLAQSLKDMWAEG</sequence>
<dbReference type="EMBL" id="JBHSZO010000024">
    <property type="protein sequence ID" value="MFC7219758.1"/>
    <property type="molecule type" value="Genomic_DNA"/>
</dbReference>
<comment type="caution">
    <text evidence="2">The sequence shown here is derived from an EMBL/GenBank/DDBJ whole genome shotgun (WGS) entry which is preliminary data.</text>
</comment>
<name>A0ABW2GG89_9ACTN</name>
<dbReference type="Gene3D" id="3.40.50.720">
    <property type="entry name" value="NAD(P)-binding Rossmann-like Domain"/>
    <property type="match status" value="1"/>
</dbReference>
<protein>
    <submittedName>
        <fullName evidence="2">NAD-dependent epimerase/dehydratase family protein</fullName>
    </submittedName>
</protein>
<dbReference type="InterPro" id="IPR036291">
    <property type="entry name" value="NAD(P)-bd_dom_sf"/>
</dbReference>
<evidence type="ECO:0000313" key="3">
    <source>
        <dbReference type="Proteomes" id="UP001596413"/>
    </source>
</evidence>
<evidence type="ECO:0000313" key="2">
    <source>
        <dbReference type="EMBL" id="MFC7219758.1"/>
    </source>
</evidence>
<evidence type="ECO:0000259" key="1">
    <source>
        <dbReference type="Pfam" id="PF01370"/>
    </source>
</evidence>
<reference evidence="3" key="1">
    <citation type="journal article" date="2019" name="Int. J. Syst. Evol. Microbiol.">
        <title>The Global Catalogue of Microorganisms (GCM) 10K type strain sequencing project: providing services to taxonomists for standard genome sequencing and annotation.</title>
        <authorList>
            <consortium name="The Broad Institute Genomics Platform"/>
            <consortium name="The Broad Institute Genome Sequencing Center for Infectious Disease"/>
            <person name="Wu L."/>
            <person name="Ma J."/>
        </authorList>
    </citation>
    <scope>NUCLEOTIDE SEQUENCE [LARGE SCALE GENOMIC DNA]</scope>
    <source>
        <strain evidence="3">CGMCC 1.13681</strain>
    </source>
</reference>
<dbReference type="Pfam" id="PF01370">
    <property type="entry name" value="Epimerase"/>
    <property type="match status" value="1"/>
</dbReference>
<dbReference type="Proteomes" id="UP001596413">
    <property type="component" value="Unassembled WGS sequence"/>
</dbReference>
<dbReference type="PANTHER" id="PTHR43245:SF53">
    <property type="entry name" value="EPIMERASE-RELATED"/>
    <property type="match status" value="1"/>
</dbReference>
<proteinExistence type="predicted"/>
<dbReference type="RefSeq" id="WP_386415846.1">
    <property type="nucleotide sequence ID" value="NZ_JBHSZO010000024.1"/>
</dbReference>